<dbReference type="InterPro" id="IPR013578">
    <property type="entry name" value="Peptidase_M16C_assoc"/>
</dbReference>
<comment type="caution">
    <text evidence="5">The sequence shown here is derived from an EMBL/GenBank/DDBJ whole genome shotgun (WGS) entry which is preliminary data.</text>
</comment>
<evidence type="ECO:0000256" key="3">
    <source>
        <dbReference type="RuleBase" id="RU004447"/>
    </source>
</evidence>
<accession>A0A1T2L8N6</accession>
<dbReference type="Pfam" id="PF00675">
    <property type="entry name" value="Peptidase_M16"/>
    <property type="match status" value="1"/>
</dbReference>
<dbReference type="InterPro" id="IPR055130">
    <property type="entry name" value="PreP_C"/>
</dbReference>
<dbReference type="Pfam" id="PF08367">
    <property type="entry name" value="M16C_assoc"/>
    <property type="match status" value="1"/>
</dbReference>
<dbReference type="Pfam" id="PF22516">
    <property type="entry name" value="PreP_C"/>
    <property type="match status" value="1"/>
</dbReference>
<dbReference type="GO" id="GO:0006508">
    <property type="term" value="P:proteolysis"/>
    <property type="evidence" value="ECO:0007669"/>
    <property type="project" value="InterPro"/>
</dbReference>
<sequence length="973" mass="107454">MSNPQTHPSFEWVQNSSIPSLNIEVEIYRHKVTGAQHIHLATDDDQNTFLVGFKTVPQDSTGVAHILEHTSLCGSRNYPVRDPFFMMTRRSLNTFMNAFTSSDWTAYPFASRNRKDFDNLSKVYLDAVFFPTLDRLDFAQEGHRVEFAEADNGNSELQFKGVVFNEMKGAMSSPVSTLWQTLTRELFPTITYHHNSGGEPANIPDLSYEELKAFHADHYHPSNALFMTFGDISANEHQALFEERALKEFSHKELDIDVPDEQRYTQPITIEEHYALDGEDETSDKTHIVLGWLLDKSTDMDKVLTAHLVSGVLLDNGASPLRHVLETTELGSAPSPLCGPQDSNREMVFACGIEGSNPEQAEAVEALILDVLKKVADEGVEQEMVEAVLHQLELSQREISGDGFPYGLHLILQALGPTLHGADPVAAIDIDPILTRLREQIKDPEFIKSEVRALLDNQHRVRLVMAPDTELSSKRAAAEAERLAGIKTRMNSDQIAETIKLAADLETRQNQQDDPDVLPKVGLDDIPDELPIPEGEEQQVGSTPTTWFSRSTNGIVYQDLVIEIPVLEPELSGLLPMLSDIITEVGCGGRDYLTTQALQAAVTGGIGSRTSVRSSVEDLDSNRSLFVLSGKALNRNHEALEALLLDTLETARFDELPRLRELVGQERLHQEQSVTSHGHGLAMSAAASGMSRAAALAHQWQGLASIKSLKGLDDSLDDAEMLSQFAANLEQLRNQLLNAPRQLLLIGESNQKSEIGQSISRRWQPLSGSDNDSQLILPKATGTVREAWTTSTQVNFCARAYAAVPGSHADAPALMVLAAFLRNNFLHRSIREQGGAYGGGASYDADSGAMRFYSYRDPRLSETLSDFDASIDWLLSNNHEWRTIEEAILGVVGGIDKPGSPAGEARVAFYAALHGRTPEHRRRFRSRVLDITEADLKRVAETYLKPEIASTAVITSSAILDSQSDLGLERIDL</sequence>
<dbReference type="SMART" id="SM01264">
    <property type="entry name" value="M16C_associated"/>
    <property type="match status" value="1"/>
</dbReference>
<dbReference type="FunFam" id="3.30.830.10:FF:000034">
    <property type="entry name" value="presequence protease 1, chloroplastic/mitochondrial"/>
    <property type="match status" value="1"/>
</dbReference>
<dbReference type="InterPro" id="IPR011249">
    <property type="entry name" value="Metalloenz_LuxS/M16"/>
</dbReference>
<dbReference type="PANTHER" id="PTHR43016">
    <property type="entry name" value="PRESEQUENCE PROTEASE"/>
    <property type="match status" value="1"/>
</dbReference>
<dbReference type="GO" id="GO:0046872">
    <property type="term" value="F:metal ion binding"/>
    <property type="evidence" value="ECO:0007669"/>
    <property type="project" value="InterPro"/>
</dbReference>
<gene>
    <name evidence="5" type="ORF">BOW53_04005</name>
</gene>
<proteinExistence type="inferred from homology"/>
<dbReference type="InterPro" id="IPR001431">
    <property type="entry name" value="Pept_M16_Zn_BS"/>
</dbReference>
<dbReference type="GO" id="GO:0004222">
    <property type="term" value="F:metalloendopeptidase activity"/>
    <property type="evidence" value="ECO:0007669"/>
    <property type="project" value="InterPro"/>
</dbReference>
<dbReference type="EMBL" id="MPRL01000010">
    <property type="protein sequence ID" value="OOZ41420.1"/>
    <property type="molecule type" value="Genomic_DNA"/>
</dbReference>
<dbReference type="OrthoDB" id="9762027at2"/>
<protein>
    <submittedName>
        <fullName evidence="5">Peptidase M16</fullName>
    </submittedName>
</protein>
<dbReference type="PROSITE" id="PS00143">
    <property type="entry name" value="INSULINASE"/>
    <property type="match status" value="1"/>
</dbReference>
<evidence type="ECO:0000259" key="4">
    <source>
        <dbReference type="SMART" id="SM01264"/>
    </source>
</evidence>
<dbReference type="AlphaFoldDB" id="A0A1T2L8N6"/>
<feature type="domain" description="Peptidase M16C associated" evidence="4">
    <location>
        <begin position="465"/>
        <end position="712"/>
    </location>
</feature>
<evidence type="ECO:0000256" key="1">
    <source>
        <dbReference type="ARBA" id="ARBA00001947"/>
    </source>
</evidence>
<dbReference type="Pfam" id="PF05193">
    <property type="entry name" value="Peptidase_M16_C"/>
    <property type="match status" value="1"/>
</dbReference>
<evidence type="ECO:0000256" key="2">
    <source>
        <dbReference type="ARBA" id="ARBA00007261"/>
    </source>
</evidence>
<evidence type="ECO:0000313" key="6">
    <source>
        <dbReference type="Proteomes" id="UP000191110"/>
    </source>
</evidence>
<dbReference type="RefSeq" id="WP_078482796.1">
    <property type="nucleotide sequence ID" value="NZ_MPRL01000010.1"/>
</dbReference>
<reference evidence="5 6" key="1">
    <citation type="submission" date="2016-11" db="EMBL/GenBank/DDBJ databases">
        <title>Mixed transmission modes and dynamic genome evolution in an obligate animal-bacterial symbiosis.</title>
        <authorList>
            <person name="Russell S.L."/>
            <person name="Corbett-Detig R.B."/>
            <person name="Cavanaugh C.M."/>
        </authorList>
    </citation>
    <scope>NUCLEOTIDE SEQUENCE [LARGE SCALE GENOMIC DNA]</scope>
    <source>
        <strain evidence="5">Sveles-Q1</strain>
    </source>
</reference>
<comment type="cofactor">
    <cofactor evidence="1">
        <name>Zn(2+)</name>
        <dbReference type="ChEBI" id="CHEBI:29105"/>
    </cofactor>
</comment>
<comment type="similarity">
    <text evidence="2 3">Belongs to the peptidase M16 family.</text>
</comment>
<dbReference type="InterPro" id="IPR011765">
    <property type="entry name" value="Pept_M16_N"/>
</dbReference>
<dbReference type="PANTHER" id="PTHR43016:SF13">
    <property type="entry name" value="PRESEQUENCE PROTEASE, MITOCHONDRIAL"/>
    <property type="match status" value="1"/>
</dbReference>
<dbReference type="Proteomes" id="UP000191110">
    <property type="component" value="Unassembled WGS sequence"/>
</dbReference>
<keyword evidence="6" id="KW-1185">Reference proteome</keyword>
<organism evidence="5 6">
    <name type="scientific">Solemya pervernicosa gill symbiont</name>
    <dbReference type="NCBI Taxonomy" id="642797"/>
    <lineage>
        <taxon>Bacteria</taxon>
        <taxon>Pseudomonadati</taxon>
        <taxon>Pseudomonadota</taxon>
        <taxon>Gammaproteobacteria</taxon>
        <taxon>sulfur-oxidizing symbionts</taxon>
    </lineage>
</organism>
<name>A0A1T2L8N6_9GAMM</name>
<dbReference type="Gene3D" id="3.30.830.10">
    <property type="entry name" value="Metalloenzyme, LuxS/M16 peptidase-like"/>
    <property type="match status" value="4"/>
</dbReference>
<dbReference type="SUPFAM" id="SSF63411">
    <property type="entry name" value="LuxS/MPP-like metallohydrolase"/>
    <property type="match status" value="4"/>
</dbReference>
<dbReference type="InterPro" id="IPR007863">
    <property type="entry name" value="Peptidase_M16_C"/>
</dbReference>
<evidence type="ECO:0000313" key="5">
    <source>
        <dbReference type="EMBL" id="OOZ41420.1"/>
    </source>
</evidence>